<evidence type="ECO:0000256" key="12">
    <source>
        <dbReference type="ARBA" id="ARBA00022842"/>
    </source>
</evidence>
<keyword evidence="6" id="KW-0444">Lipid biosynthesis</keyword>
<proteinExistence type="inferred from homology"/>
<keyword evidence="16" id="KW-0443">Lipid metabolism</keyword>
<feature type="compositionally biased region" description="Polar residues" evidence="30">
    <location>
        <begin position="1403"/>
        <end position="1412"/>
    </location>
</feature>
<dbReference type="PANTHER" id="PTHR15742">
    <property type="entry name" value="GIRDIN"/>
    <property type="match status" value="1"/>
</dbReference>
<dbReference type="InterPro" id="IPR027881">
    <property type="entry name" value="SOGA_CC"/>
</dbReference>
<evidence type="ECO:0000256" key="27">
    <source>
        <dbReference type="ARBA" id="ARBA00083013"/>
    </source>
</evidence>
<feature type="coiled-coil region" evidence="29">
    <location>
        <begin position="238"/>
        <end position="308"/>
    </location>
</feature>
<feature type="transmembrane region" description="Helical" evidence="31">
    <location>
        <begin position="1806"/>
        <end position="1826"/>
    </location>
</feature>
<dbReference type="Pfam" id="PF11365">
    <property type="entry name" value="SOGA"/>
    <property type="match status" value="1"/>
</dbReference>
<comment type="pathway">
    <text evidence="4">Lipid metabolism.</text>
</comment>
<keyword evidence="11" id="KW-0256">Endoplasmic reticulum</keyword>
<evidence type="ECO:0000313" key="33">
    <source>
        <dbReference type="EMBL" id="KAF4096551.1"/>
    </source>
</evidence>
<feature type="compositionally biased region" description="Polar residues" evidence="30">
    <location>
        <begin position="555"/>
        <end position="566"/>
    </location>
</feature>
<evidence type="ECO:0000256" key="7">
    <source>
        <dbReference type="ARBA" id="ARBA00022553"/>
    </source>
</evidence>
<dbReference type="GO" id="GO:0010506">
    <property type="term" value="P:regulation of autophagy"/>
    <property type="evidence" value="ECO:0007669"/>
    <property type="project" value="InterPro"/>
</dbReference>
<feature type="region of interest" description="Disordered" evidence="30">
    <location>
        <begin position="1293"/>
        <end position="1323"/>
    </location>
</feature>
<comment type="catalytic activity">
    <reaction evidence="24">
        <text>1-O-alkyl-2-acyl-sn-glycerol + CDP-ethanolamine = a 1-O-alkyl-2-acyl-sn-glycero-3-phosphoethanolamine + CMP + H(+)</text>
        <dbReference type="Rhea" id="RHEA:36187"/>
        <dbReference type="ChEBI" id="CHEBI:15378"/>
        <dbReference type="ChEBI" id="CHEBI:52595"/>
        <dbReference type="ChEBI" id="CHEBI:57876"/>
        <dbReference type="ChEBI" id="CHEBI:60377"/>
        <dbReference type="ChEBI" id="CHEBI:60520"/>
    </reaction>
    <physiologicalReaction direction="left-to-right" evidence="24">
        <dbReference type="Rhea" id="RHEA:36188"/>
    </physiologicalReaction>
</comment>
<keyword evidence="17 31" id="KW-0472">Membrane</keyword>
<keyword evidence="10" id="KW-0479">Metal-binding</keyword>
<evidence type="ECO:0000259" key="32">
    <source>
        <dbReference type="Pfam" id="PF11365"/>
    </source>
</evidence>
<feature type="transmembrane region" description="Helical" evidence="31">
    <location>
        <begin position="1594"/>
        <end position="1618"/>
    </location>
</feature>
<evidence type="ECO:0000256" key="4">
    <source>
        <dbReference type="ARBA" id="ARBA00005189"/>
    </source>
</evidence>
<evidence type="ECO:0000256" key="31">
    <source>
        <dbReference type="SAM" id="Phobius"/>
    </source>
</evidence>
<keyword evidence="34" id="KW-1185">Reference proteome</keyword>
<dbReference type="PROSITE" id="PS00379">
    <property type="entry name" value="CDP_ALCOHOL_P_TRANSF"/>
    <property type="match status" value="1"/>
</dbReference>
<evidence type="ECO:0000256" key="24">
    <source>
        <dbReference type="ARBA" id="ARBA00052094"/>
    </source>
</evidence>
<feature type="transmembrane region" description="Helical" evidence="31">
    <location>
        <begin position="1868"/>
        <end position="1886"/>
    </location>
</feature>
<evidence type="ECO:0000256" key="22">
    <source>
        <dbReference type="ARBA" id="ARBA00038986"/>
    </source>
</evidence>
<dbReference type="GO" id="GO:0004307">
    <property type="term" value="F:ethanolaminephosphotransferase activity"/>
    <property type="evidence" value="ECO:0007669"/>
    <property type="project" value="UniProtKB-EC"/>
</dbReference>
<feature type="transmembrane region" description="Helical" evidence="31">
    <location>
        <begin position="1893"/>
        <end position="1910"/>
    </location>
</feature>
<dbReference type="GO" id="GO:0005615">
    <property type="term" value="C:extracellular space"/>
    <property type="evidence" value="ECO:0007669"/>
    <property type="project" value="InterPro"/>
</dbReference>
<dbReference type="InterPro" id="IPR049885">
    <property type="entry name" value="MTCL1-3"/>
</dbReference>
<evidence type="ECO:0000256" key="26">
    <source>
        <dbReference type="ARBA" id="ARBA00070294"/>
    </source>
</evidence>
<evidence type="ECO:0000256" key="1">
    <source>
        <dbReference type="ARBA" id="ARBA00001936"/>
    </source>
</evidence>
<dbReference type="InterPro" id="IPR043130">
    <property type="entry name" value="CDP-OH_PTrfase_TM_dom"/>
</dbReference>
<protein>
    <recommendedName>
        <fullName evidence="26">Ethanolaminephosphotransferase 1</fullName>
        <ecNumber evidence="22">2.7.8.1</ecNumber>
    </recommendedName>
    <alternativeName>
        <fullName evidence="27">Selenoprotein I</fullName>
    </alternativeName>
</protein>
<comment type="cofactor">
    <cofactor evidence="1">
        <name>Mn(2+)</name>
        <dbReference type="ChEBI" id="CHEBI:29035"/>
    </cofactor>
</comment>
<feature type="compositionally biased region" description="Basic and acidic residues" evidence="30">
    <location>
        <begin position="1459"/>
        <end position="1471"/>
    </location>
</feature>
<evidence type="ECO:0000256" key="28">
    <source>
        <dbReference type="RuleBase" id="RU003750"/>
    </source>
</evidence>
<feature type="compositionally biased region" description="Low complexity" evidence="30">
    <location>
        <begin position="134"/>
        <end position="143"/>
    </location>
</feature>
<dbReference type="EC" id="2.7.8.1" evidence="22"/>
<feature type="compositionally biased region" description="Polar residues" evidence="30">
    <location>
        <begin position="1207"/>
        <end position="1220"/>
    </location>
</feature>
<feature type="region of interest" description="Disordered" evidence="30">
    <location>
        <begin position="1"/>
        <end position="156"/>
    </location>
</feature>
<keyword evidence="19" id="KW-0464">Manganese</keyword>
<evidence type="ECO:0000256" key="8">
    <source>
        <dbReference type="ARBA" id="ARBA00022679"/>
    </source>
</evidence>
<evidence type="ECO:0000256" key="3">
    <source>
        <dbReference type="ARBA" id="ARBA00004477"/>
    </source>
</evidence>
<feature type="transmembrane region" description="Helical" evidence="31">
    <location>
        <begin position="1768"/>
        <end position="1786"/>
    </location>
</feature>
<comment type="pathway">
    <text evidence="21">Phospholipid metabolism; phosphatidylethanolamine biosynthesis; phosphatidylethanolamine from ethanolamine: step 3/3.</text>
</comment>
<feature type="transmembrane region" description="Helical" evidence="31">
    <location>
        <begin position="1735"/>
        <end position="1756"/>
    </location>
</feature>
<feature type="region of interest" description="Disordered" evidence="30">
    <location>
        <begin position="1445"/>
        <end position="1471"/>
    </location>
</feature>
<gene>
    <name evidence="33" type="ORF">G5714_022520</name>
</gene>
<evidence type="ECO:0000256" key="18">
    <source>
        <dbReference type="ARBA" id="ARBA00023209"/>
    </source>
</evidence>
<comment type="cofactor">
    <cofactor evidence="2">
        <name>Mg(2+)</name>
        <dbReference type="ChEBI" id="CHEBI:18420"/>
    </cofactor>
</comment>
<evidence type="ECO:0000256" key="21">
    <source>
        <dbReference type="ARBA" id="ARBA00037891"/>
    </source>
</evidence>
<feature type="transmembrane region" description="Helical" evidence="31">
    <location>
        <begin position="1698"/>
        <end position="1715"/>
    </location>
</feature>
<evidence type="ECO:0000256" key="11">
    <source>
        <dbReference type="ARBA" id="ARBA00022824"/>
    </source>
</evidence>
<evidence type="ECO:0000256" key="5">
    <source>
        <dbReference type="ARBA" id="ARBA00010441"/>
    </source>
</evidence>
<feature type="region of interest" description="Disordered" evidence="30">
    <location>
        <begin position="1399"/>
        <end position="1420"/>
    </location>
</feature>
<comment type="subcellular location">
    <subcellularLocation>
        <location evidence="3">Endoplasmic reticulum membrane</location>
        <topology evidence="3">Multi-pass membrane protein</topology>
    </subcellularLocation>
</comment>
<evidence type="ECO:0000313" key="34">
    <source>
        <dbReference type="Proteomes" id="UP000579812"/>
    </source>
</evidence>
<feature type="compositionally biased region" description="Polar residues" evidence="30">
    <location>
        <begin position="46"/>
        <end position="66"/>
    </location>
</feature>
<dbReference type="EMBL" id="JAAMOB010000023">
    <property type="protein sequence ID" value="KAF4096551.1"/>
    <property type="molecule type" value="Genomic_DNA"/>
</dbReference>
<keyword evidence="15 29" id="KW-0175">Coiled coil</keyword>
<feature type="domain" description="SOGA coiled-coil" evidence="32">
    <location>
        <begin position="407"/>
        <end position="501"/>
    </location>
</feature>
<feature type="compositionally biased region" description="Low complexity" evidence="30">
    <location>
        <begin position="1246"/>
        <end position="1279"/>
    </location>
</feature>
<evidence type="ECO:0000256" key="14">
    <source>
        <dbReference type="ARBA" id="ARBA00022990"/>
    </source>
</evidence>
<reference evidence="33 34" key="1">
    <citation type="submission" date="2020-04" db="EMBL/GenBank/DDBJ databases">
        <title>Chromosome-level genome assembly of a cyprinid fish Onychostoma macrolepis by integration of Nanopore Sequencing, Bionano and Hi-C technology.</title>
        <authorList>
            <person name="Wang D."/>
        </authorList>
    </citation>
    <scope>NUCLEOTIDE SEQUENCE [LARGE SCALE GENOMIC DNA]</scope>
    <source>
        <strain evidence="33">SWU-2019</strain>
        <tissue evidence="33">Muscle</tissue>
    </source>
</reference>
<keyword evidence="20" id="KW-1208">Phospholipid metabolism</keyword>
<feature type="region of interest" description="Disordered" evidence="30">
    <location>
        <begin position="379"/>
        <end position="405"/>
    </location>
</feature>
<keyword evidence="14" id="KW-0007">Acetylation</keyword>
<dbReference type="Pfam" id="PF01066">
    <property type="entry name" value="CDP-OH_P_transf"/>
    <property type="match status" value="1"/>
</dbReference>
<feature type="compositionally biased region" description="Basic and acidic residues" evidence="30">
    <location>
        <begin position="87"/>
        <end position="103"/>
    </location>
</feature>
<comment type="function">
    <text evidence="25">Ethanolaminephosphotransferase that catalyzes the transfer of phosphoethanolamine (PE) from CDP-ethanolamine to lipid acceptors, the final step in the synthesis of PE via the 'Kennedy' pathway. PE is the second most abundant phospholipid of membranes in mammals and is involved in various membrane-related cellular processes. The enzyme is critical for the synthesis of several PE species and also catalyzes the synthesis of plasmanyl-PE, a lipid required for proper myelination and neurodevelopment, from 1-alkyl-2-acylglycerol.</text>
</comment>
<feature type="compositionally biased region" description="Polar residues" evidence="30">
    <location>
        <begin position="1297"/>
        <end position="1312"/>
    </location>
</feature>
<evidence type="ECO:0000256" key="16">
    <source>
        <dbReference type="ARBA" id="ARBA00023098"/>
    </source>
</evidence>
<feature type="region of interest" description="Disordered" evidence="30">
    <location>
        <begin position="1207"/>
        <end position="1279"/>
    </location>
</feature>
<dbReference type="InterPro" id="IPR048254">
    <property type="entry name" value="CDP_ALCOHOL_P_TRANSF_CS"/>
</dbReference>
<dbReference type="GO" id="GO:0008654">
    <property type="term" value="P:phospholipid biosynthetic process"/>
    <property type="evidence" value="ECO:0007669"/>
    <property type="project" value="UniProtKB-KW"/>
</dbReference>
<evidence type="ECO:0000256" key="23">
    <source>
        <dbReference type="ARBA" id="ARBA00048120"/>
    </source>
</evidence>
<feature type="region of interest" description="Disordered" evidence="30">
    <location>
        <begin position="545"/>
        <end position="588"/>
    </location>
</feature>
<evidence type="ECO:0000256" key="9">
    <source>
        <dbReference type="ARBA" id="ARBA00022692"/>
    </source>
</evidence>
<keyword evidence="7" id="KW-0597">Phosphoprotein</keyword>
<accession>A0A7J6BP93</accession>
<keyword evidence="8 28" id="KW-0808">Transferase</keyword>
<feature type="compositionally biased region" description="Basic and acidic residues" evidence="30">
    <location>
        <begin position="19"/>
        <end position="28"/>
    </location>
</feature>
<feature type="compositionally biased region" description="Basic residues" evidence="30">
    <location>
        <begin position="1448"/>
        <end position="1458"/>
    </location>
</feature>
<feature type="transmembrane region" description="Helical" evidence="31">
    <location>
        <begin position="1670"/>
        <end position="1691"/>
    </location>
</feature>
<keyword evidence="18" id="KW-0594">Phospholipid biosynthesis</keyword>
<dbReference type="Gene3D" id="1.20.120.1760">
    <property type="match status" value="1"/>
</dbReference>
<comment type="caution">
    <text evidence="33">The sequence shown here is derived from an EMBL/GenBank/DDBJ whole genome shotgun (WGS) entry which is preliminary data.</text>
</comment>
<feature type="coiled-coil region" evidence="29">
    <location>
        <begin position="477"/>
        <end position="511"/>
    </location>
</feature>
<keyword evidence="9 31" id="KW-0812">Transmembrane</keyword>
<evidence type="ECO:0000256" key="29">
    <source>
        <dbReference type="SAM" id="Coils"/>
    </source>
</evidence>
<dbReference type="GO" id="GO:0005789">
    <property type="term" value="C:endoplasmic reticulum membrane"/>
    <property type="evidence" value="ECO:0007669"/>
    <property type="project" value="UniProtKB-SubCell"/>
</dbReference>
<evidence type="ECO:0000256" key="10">
    <source>
        <dbReference type="ARBA" id="ARBA00022723"/>
    </source>
</evidence>
<evidence type="ECO:0000256" key="25">
    <source>
        <dbReference type="ARBA" id="ARBA00059224"/>
    </source>
</evidence>
<evidence type="ECO:0000256" key="15">
    <source>
        <dbReference type="ARBA" id="ARBA00023054"/>
    </source>
</evidence>
<comment type="similarity">
    <text evidence="5 28">Belongs to the CDP-alcohol phosphatidyltransferase class-I family.</text>
</comment>
<name>A0A7J6BP93_9TELE</name>
<evidence type="ECO:0000256" key="20">
    <source>
        <dbReference type="ARBA" id="ARBA00023264"/>
    </source>
</evidence>
<dbReference type="FunFam" id="1.20.120.1760:FF:000006">
    <property type="entry name" value="Putative ethanolaminephosphotransferase 1"/>
    <property type="match status" value="1"/>
</dbReference>
<dbReference type="Proteomes" id="UP000579812">
    <property type="component" value="Unassembled WGS sequence"/>
</dbReference>
<dbReference type="PANTHER" id="PTHR15742:SF1">
    <property type="entry name" value="PROTEIN SOGA1"/>
    <property type="match status" value="1"/>
</dbReference>
<keyword evidence="13 31" id="KW-1133">Transmembrane helix</keyword>
<feature type="transmembrane region" description="Helical" evidence="31">
    <location>
        <begin position="1630"/>
        <end position="1650"/>
    </location>
</feature>
<evidence type="ECO:0000256" key="30">
    <source>
        <dbReference type="SAM" id="MobiDB-lite"/>
    </source>
</evidence>
<organism evidence="33 34">
    <name type="scientific">Onychostoma macrolepis</name>
    <dbReference type="NCBI Taxonomy" id="369639"/>
    <lineage>
        <taxon>Eukaryota</taxon>
        <taxon>Metazoa</taxon>
        <taxon>Chordata</taxon>
        <taxon>Craniata</taxon>
        <taxon>Vertebrata</taxon>
        <taxon>Euteleostomi</taxon>
        <taxon>Actinopterygii</taxon>
        <taxon>Neopterygii</taxon>
        <taxon>Teleostei</taxon>
        <taxon>Ostariophysi</taxon>
        <taxon>Cypriniformes</taxon>
        <taxon>Cyprinidae</taxon>
        <taxon>Acrossocheilinae</taxon>
        <taxon>Onychostoma</taxon>
    </lineage>
</organism>
<dbReference type="GO" id="GO:0046872">
    <property type="term" value="F:metal ion binding"/>
    <property type="evidence" value="ECO:0007669"/>
    <property type="project" value="UniProtKB-KW"/>
</dbReference>
<evidence type="ECO:0000256" key="2">
    <source>
        <dbReference type="ARBA" id="ARBA00001946"/>
    </source>
</evidence>
<evidence type="ECO:0000256" key="6">
    <source>
        <dbReference type="ARBA" id="ARBA00022516"/>
    </source>
</evidence>
<evidence type="ECO:0000256" key="19">
    <source>
        <dbReference type="ARBA" id="ARBA00023211"/>
    </source>
</evidence>
<evidence type="ECO:0000256" key="13">
    <source>
        <dbReference type="ARBA" id="ARBA00022989"/>
    </source>
</evidence>
<comment type="catalytic activity">
    <reaction evidence="23">
        <text>CDP-ethanolamine + a 1,2-diacyl-sn-glycerol = a 1,2-diacyl-sn-glycero-3-phosphoethanolamine + CMP + H(+)</text>
        <dbReference type="Rhea" id="RHEA:32943"/>
        <dbReference type="ChEBI" id="CHEBI:15378"/>
        <dbReference type="ChEBI" id="CHEBI:17815"/>
        <dbReference type="ChEBI" id="CHEBI:57876"/>
        <dbReference type="ChEBI" id="CHEBI:60377"/>
        <dbReference type="ChEBI" id="CHEBI:64612"/>
        <dbReference type="EC" id="2.7.8.1"/>
    </reaction>
    <physiologicalReaction direction="left-to-right" evidence="23">
        <dbReference type="Rhea" id="RHEA:32944"/>
    </physiologicalReaction>
</comment>
<dbReference type="InterPro" id="IPR000462">
    <property type="entry name" value="CDP-OH_P_trans"/>
</dbReference>
<evidence type="ECO:0000256" key="17">
    <source>
        <dbReference type="ARBA" id="ARBA00023136"/>
    </source>
</evidence>
<sequence>MTKTKVEANPESNARSSHHARDGQDKACGDASSQQPSRQIHRHQTSKQPQANTWSKIIPAASQSKTNEAHSKKPKRGASVTPNIHTGKKEMRPESRKRSDGTRSKSCGRRKLSDGSITSDDLSKDSGCATGKLSSTDSSSEISDASEEHKQSTDAQCGEVCHRGTNEEMMDDSAQQILSGHREEDGLINATLSPGFGFGEGSISPGDQRSYVSLDSRLNLSGSVAFSDLTGDFADGVHEDLLREIDDLRSENEYLKDEMEELRSEMLEMRDMYMEEDVYQLQELRQQLEQANKACRILQYRLRKAERRSLRVAQTGQVDGELIRTLEHDIRVAKSVSLRLHSELEAIQKKNSRLEWENEGLRERLQDLEVAKQVLQAEMDKSQNSLKRRSLRSTSSKSEKKLSPQDDSADLKCQLHFAKEESALMCKKLTKMALESEAMREELAKYRLLYGEVDETQAAAGATNSAHTREAEVKVHLRLVEEEATLLSRRIVELEVENRGLRAEMSELRERGGGSLEEEETMKGASDGLAVPLQTGVQGEMLRGGCLDGKEKADATTTHNNVQENQMHVEEDHVENSSISHMHREGPIGGEQELSAETKEEDGQAQCKSDCTFGVKDLESLLAIHDQALLVRSTIQLLTTPAKNGLSPTCTHNTPAGAPYLGKTAVDPQCKTHQWLLDPMLSPLTNGLEVLQAQLHALVEKLEVLSNSNSERPGPVTEKNMLHFGEDLSEMKEDANNQASRELPCEGNVGNQCNQDSLVLLTLQLQWFTQQWRQGERPTADGKSPFEMYCQNDLHLLKDTESKECKYNLQQKCNSQVSSALLSDLRTALSDLFSELWEQHRAAQFVIRQFANAKAAWAVECAELKSLISRLDGSAGKAGVKGPSDLNAALQKDHIEKLQHLLAESYTAVMDLTRQLKVRESSWSSERQELLEHLNHVRLECEGLKTAKQNREMQSPRYKMLTKEGKMERMPLKTGMAKPNKNWKYLSREAAVLDREDPCKTWDSPIMPPSFPGLNLNQELTQRSHTAPERTSIRIYFSPPSAKRIQMSSLIAAEEEELEESQEPHFNAVSCGLVNQDWVAAYESWLGSLPFDCQSLMERDSSAVISSTSSSGLQTSSMASPSCLAFNNLDVSANLSDDMKEITASVLQTSQSSPLERKRAKDFGSSMVSVVSIGTQTQSQPQVTTVGLQTDGPRCLYAAKHWSPRVTSFVSSRTPQTSVSLERVPGSADRFQPQTTSPKIQRRHSASSPFSSKSSSSTSPSSSSSFTTSSLSSSSSLSASSRLDYGAKERGLWAQPQRASTPSRPSSVSVQGSDKHGGRKNVGVHKYGLVHEFLRNVCGRGEKTNPEMEKAPAARRDHIGLVGSKKSEHPPSRIPAVPLVRNDSITKIVNRRFMKQSQKEETVCQSQTQTQRQIDRGSVNKNKGLEDGACDCSSRSLTSCFARPSQKNLRHVHSQNKPRPHEHPPSRGKDGGTCHEAFVASKHSKLVFLMFYCKFHVGFYYEKTDWVVGGASGVTPLHRRRSRAALRILCADTVVNFGPSQSRAAVIMALYHYVTQEQLSGFDKYKYSAVDSNPLSIYVMHPFWNSVVKILPTWLAPNLITFTGFLFLVLTFTLLSFFDFDFYASGKGHIHVPSWVWIAAGLFNFLAYTLDGVDGKQARRTNSSTPLGELFDHGLDSWACVFFVATVYSVFGRGETGVSVVTLYFLLWVVLFSFILSHWEKYNTGILFLPWGYDISQVTISVVYIITAVVGVETWYKPVIGNIHYRDFFTVMIVGCLFVVTLPMSLYNVFKAYRNNTLKHSSVYEALLPFFSPVLLFVLSTLWISLSPTDIIQKQPRIFYLMVGTAFSNVTCKLIVCQMSNTRCKPLSLLLLPMTAVVLLVISGTLQNGEITILYIWTAIVLLTHIHYGVSVVKQLSDHFNIYAFSLKKPNSD</sequence>
<keyword evidence="12" id="KW-0460">Magnesium</keyword>